<evidence type="ECO:0000313" key="10">
    <source>
        <dbReference type="Proteomes" id="UP000285710"/>
    </source>
</evidence>
<feature type="transmembrane region" description="Helical" evidence="7">
    <location>
        <begin position="246"/>
        <end position="270"/>
    </location>
</feature>
<feature type="transmembrane region" description="Helical" evidence="7">
    <location>
        <begin position="59"/>
        <end position="78"/>
    </location>
</feature>
<dbReference type="PANTHER" id="PTHR33362">
    <property type="entry name" value="SIALIC ACID TRAP TRANSPORTER PERMEASE PROTEIN SIAT-RELATED"/>
    <property type="match status" value="1"/>
</dbReference>
<feature type="transmembrane region" description="Helical" evidence="7">
    <location>
        <begin position="360"/>
        <end position="384"/>
    </location>
</feature>
<dbReference type="EMBL" id="SAUW01000044">
    <property type="protein sequence ID" value="RWR04850.1"/>
    <property type="molecule type" value="Genomic_DNA"/>
</dbReference>
<dbReference type="GO" id="GO:0005886">
    <property type="term" value="C:plasma membrane"/>
    <property type="evidence" value="ECO:0007669"/>
    <property type="project" value="UniProtKB-SubCell"/>
</dbReference>
<sequence length="435" mass="45525">MSIAIVGIGFGAMLLLMFLSLPIAVAIIGVGAYGGYLLYGTPLVDMMGGVIWSSLNNPAMLAIPLFMLLGELLLRGGIADRMYDAMAVWLARLPGGLLHSNIATCTLFSATSGSSVATAATVGTIALPALQQYKYPMAPALGSLAAGGTLGILIPPSVNLLVYGSIANTSVGQLFAGGVVPGLLLALSFSIYIAIFHGKAGAEATALIDLPLREKLALGKYLVPPLIIFGVVMGSIYGGLATPTESAAIGVIMAMGFVALNGRLTVDLLINCSVQAAKTSGMVMIVLVVSLLLNVTISMTGVAQAMTTWIGGFGLDRLTLLVVLLVFYVLLGTFMDAMSMLVLTVPIVMPIILHAGIDPVWFGIFIVIMCEIALITPPVGMNLFVVHGVRTDGGSYSDVTRGSWPYVGVMMLFTIALMIWPQIVMWLPDILAGRR</sequence>
<evidence type="ECO:0000256" key="7">
    <source>
        <dbReference type="RuleBase" id="RU369079"/>
    </source>
</evidence>
<dbReference type="Pfam" id="PF06808">
    <property type="entry name" value="DctM"/>
    <property type="match status" value="1"/>
</dbReference>
<keyword evidence="4 7" id="KW-0812">Transmembrane</keyword>
<evidence type="ECO:0000256" key="5">
    <source>
        <dbReference type="ARBA" id="ARBA00022989"/>
    </source>
</evidence>
<evidence type="ECO:0000256" key="6">
    <source>
        <dbReference type="ARBA" id="ARBA00023136"/>
    </source>
</evidence>
<name>A0A443IJN4_9RHOB</name>
<organism evidence="9 10">
    <name type="scientific">Paenirhodobacter populi</name>
    <dbReference type="NCBI Taxonomy" id="2306993"/>
    <lineage>
        <taxon>Bacteria</taxon>
        <taxon>Pseudomonadati</taxon>
        <taxon>Pseudomonadota</taxon>
        <taxon>Alphaproteobacteria</taxon>
        <taxon>Rhodobacterales</taxon>
        <taxon>Rhodobacter group</taxon>
        <taxon>Paenirhodobacter</taxon>
    </lineage>
</organism>
<accession>A0A443IJN4</accession>
<comment type="subunit">
    <text evidence="7">The complex comprises the extracytoplasmic solute receptor protein and the two transmembrane proteins.</text>
</comment>
<keyword evidence="7" id="KW-0813">Transport</keyword>
<dbReference type="InterPro" id="IPR010656">
    <property type="entry name" value="DctM"/>
</dbReference>
<gene>
    <name evidence="9" type="ORF">D2T33_20605</name>
</gene>
<feature type="transmembrane region" description="Helical" evidence="7">
    <location>
        <begin position="282"/>
        <end position="306"/>
    </location>
</feature>
<feature type="transmembrane region" description="Helical" evidence="7">
    <location>
        <begin position="404"/>
        <end position="427"/>
    </location>
</feature>
<dbReference type="GO" id="GO:0022857">
    <property type="term" value="F:transmembrane transporter activity"/>
    <property type="evidence" value="ECO:0007669"/>
    <property type="project" value="UniProtKB-UniRule"/>
</dbReference>
<comment type="similarity">
    <text evidence="7">Belongs to the TRAP transporter large permease family.</text>
</comment>
<comment type="caution">
    <text evidence="9">The sequence shown here is derived from an EMBL/GenBank/DDBJ whole genome shotgun (WGS) entry which is preliminary data.</text>
</comment>
<dbReference type="AlphaFoldDB" id="A0A443IJN4"/>
<keyword evidence="2" id="KW-1003">Cell membrane</keyword>
<comment type="function">
    <text evidence="7">Part of the tripartite ATP-independent periplasmic (TRAP) transport system.</text>
</comment>
<keyword evidence="6 7" id="KW-0472">Membrane</keyword>
<keyword evidence="5 7" id="KW-1133">Transmembrane helix</keyword>
<comment type="caution">
    <text evidence="7">Lacks conserved residue(s) required for the propagation of feature annotation.</text>
</comment>
<keyword evidence="3 7" id="KW-0997">Cell inner membrane</keyword>
<reference evidence="9 10" key="1">
    <citation type="submission" date="2019-01" db="EMBL/GenBank/DDBJ databases">
        <title>Sinorhodobacter populi sp. nov. isolated from the symptomatic bark tissue of Populus euramericana canker.</title>
        <authorList>
            <person name="Xu G."/>
        </authorList>
    </citation>
    <scope>NUCLEOTIDE SEQUENCE [LARGE SCALE GENOMIC DNA]</scope>
    <source>
        <strain evidence="9 10">2D-5</strain>
    </source>
</reference>
<evidence type="ECO:0000256" key="4">
    <source>
        <dbReference type="ARBA" id="ARBA00022692"/>
    </source>
</evidence>
<feature type="domain" description="TRAP C4-dicarboxylate transport system permease DctM subunit" evidence="8">
    <location>
        <begin position="10"/>
        <end position="423"/>
    </location>
</feature>
<evidence type="ECO:0000256" key="2">
    <source>
        <dbReference type="ARBA" id="ARBA00022475"/>
    </source>
</evidence>
<evidence type="ECO:0000256" key="1">
    <source>
        <dbReference type="ARBA" id="ARBA00004429"/>
    </source>
</evidence>
<feature type="transmembrane region" description="Helical" evidence="7">
    <location>
        <begin position="217"/>
        <end position="240"/>
    </location>
</feature>
<protein>
    <recommendedName>
        <fullName evidence="7">TRAP transporter large permease protein</fullName>
    </recommendedName>
</protein>
<comment type="subcellular location">
    <subcellularLocation>
        <location evidence="1 7">Cell inner membrane</location>
        <topology evidence="1 7">Multi-pass membrane protein</topology>
    </subcellularLocation>
</comment>
<dbReference type="Proteomes" id="UP000285710">
    <property type="component" value="Unassembled WGS sequence"/>
</dbReference>
<dbReference type="PIRSF" id="PIRSF006066">
    <property type="entry name" value="HI0050"/>
    <property type="match status" value="1"/>
</dbReference>
<evidence type="ECO:0000256" key="3">
    <source>
        <dbReference type="ARBA" id="ARBA00022519"/>
    </source>
</evidence>
<dbReference type="RefSeq" id="WP_128271009.1">
    <property type="nucleotide sequence ID" value="NZ_SAUW01000044.1"/>
</dbReference>
<feature type="transmembrane region" description="Helical" evidence="7">
    <location>
        <begin position="318"/>
        <end position="348"/>
    </location>
</feature>
<dbReference type="InterPro" id="IPR004681">
    <property type="entry name" value="TRAP_DctM"/>
</dbReference>
<evidence type="ECO:0000259" key="8">
    <source>
        <dbReference type="Pfam" id="PF06808"/>
    </source>
</evidence>
<evidence type="ECO:0000313" key="9">
    <source>
        <dbReference type="EMBL" id="RWR04850.1"/>
    </source>
</evidence>
<reference evidence="9 10" key="2">
    <citation type="submission" date="2019-01" db="EMBL/GenBank/DDBJ databases">
        <authorList>
            <person name="Li Y."/>
        </authorList>
    </citation>
    <scope>NUCLEOTIDE SEQUENCE [LARGE SCALE GENOMIC DNA]</scope>
    <source>
        <strain evidence="9 10">2D-5</strain>
    </source>
</reference>
<feature type="transmembrane region" description="Helical" evidence="7">
    <location>
        <begin position="12"/>
        <end position="39"/>
    </location>
</feature>
<dbReference type="PANTHER" id="PTHR33362:SF5">
    <property type="entry name" value="C4-DICARBOXYLATE TRAP TRANSPORTER LARGE PERMEASE PROTEIN DCTM"/>
    <property type="match status" value="1"/>
</dbReference>
<proteinExistence type="inferred from homology"/>
<dbReference type="NCBIfam" id="TIGR00786">
    <property type="entry name" value="dctM"/>
    <property type="match status" value="1"/>
</dbReference>
<keyword evidence="10" id="KW-1185">Reference proteome</keyword>
<feature type="transmembrane region" description="Helical" evidence="7">
    <location>
        <begin position="174"/>
        <end position="196"/>
    </location>
</feature>